<protein>
    <submittedName>
        <fullName evidence="1">Uncharacterized protein</fullName>
    </submittedName>
</protein>
<gene>
    <name evidence="1" type="ORF">FHS29_007366</name>
</gene>
<dbReference type="EMBL" id="JACHJN010000022">
    <property type="protein sequence ID" value="MBB5960738.1"/>
    <property type="molecule type" value="Genomic_DNA"/>
</dbReference>
<keyword evidence="2" id="KW-1185">Reference proteome</keyword>
<sequence>MTEVFASLVDVDNSFVREFQTGGFDARVFELALFAYLREQRLELDRGHASPDFLLGGRAPVAIEVTTTNPAQGAPPQPAAQTLADLKAGGDAFVHQIGKALRRKFTHQVHGGHYWDLPHLQQVPFVVAVGAFHAPLAQAYPMGLVGQYLYGTRDLAEHDDDGRLTLTHQAITEHRAGGKPIASGLFRQPEAEHLSGVLFSNNHTAMMFNRIGAERGLAAQDTLMIRKGYRLNPDPNASRPLPFGYLVRSDVPPEIPERFSDGLHLFLNPWARLPLDPAALPEVTVHELRQDGAIESTCPPGLHPLQSQTRVLVGEEARTALAEARAALARTQSWSHVVVLVSCLKQMRVAARVAKAQ</sequence>
<dbReference type="AlphaFoldDB" id="A0A841CX81"/>
<reference evidence="1 2" key="1">
    <citation type="submission" date="2020-08" db="EMBL/GenBank/DDBJ databases">
        <title>Genomic Encyclopedia of Type Strains, Phase III (KMG-III): the genomes of soil and plant-associated and newly described type strains.</title>
        <authorList>
            <person name="Whitman W."/>
        </authorList>
    </citation>
    <scope>NUCLEOTIDE SEQUENCE [LARGE SCALE GENOMIC DNA]</scope>
    <source>
        <strain evidence="1 2">CECT 8640</strain>
    </source>
</reference>
<evidence type="ECO:0000313" key="2">
    <source>
        <dbReference type="Proteomes" id="UP000547510"/>
    </source>
</evidence>
<organism evidence="1 2">
    <name type="scientific">Saccharothrix tamanrassetensis</name>
    <dbReference type="NCBI Taxonomy" id="1051531"/>
    <lineage>
        <taxon>Bacteria</taxon>
        <taxon>Bacillati</taxon>
        <taxon>Actinomycetota</taxon>
        <taxon>Actinomycetes</taxon>
        <taxon>Pseudonocardiales</taxon>
        <taxon>Pseudonocardiaceae</taxon>
        <taxon>Saccharothrix</taxon>
    </lineage>
</organism>
<comment type="caution">
    <text evidence="1">The sequence shown here is derived from an EMBL/GenBank/DDBJ whole genome shotgun (WGS) entry which is preliminary data.</text>
</comment>
<dbReference type="Proteomes" id="UP000547510">
    <property type="component" value="Unassembled WGS sequence"/>
</dbReference>
<evidence type="ECO:0000313" key="1">
    <source>
        <dbReference type="EMBL" id="MBB5960738.1"/>
    </source>
</evidence>
<dbReference type="RefSeq" id="WP_184699201.1">
    <property type="nucleotide sequence ID" value="NZ_JACHJN010000022.1"/>
</dbReference>
<name>A0A841CX81_9PSEU</name>
<proteinExistence type="predicted"/>
<accession>A0A841CX81</accession>